<dbReference type="AlphaFoldDB" id="A0AAQ3N098"/>
<gene>
    <name evidence="1" type="ORF">V8G54_026411</name>
</gene>
<accession>A0AAQ3N098</accession>
<dbReference type="Proteomes" id="UP001374535">
    <property type="component" value="Chromosome 8"/>
</dbReference>
<protein>
    <submittedName>
        <fullName evidence="1">Uncharacterized protein</fullName>
    </submittedName>
</protein>
<reference evidence="1 2" key="1">
    <citation type="journal article" date="2023" name="Life. Sci Alliance">
        <title>Evolutionary insights into 3D genome organization and epigenetic landscape of Vigna mungo.</title>
        <authorList>
            <person name="Junaid A."/>
            <person name="Singh B."/>
            <person name="Bhatia S."/>
        </authorList>
    </citation>
    <scope>NUCLEOTIDE SEQUENCE [LARGE SCALE GENOMIC DNA]</scope>
    <source>
        <strain evidence="1">Urdbean</strain>
    </source>
</reference>
<evidence type="ECO:0000313" key="1">
    <source>
        <dbReference type="EMBL" id="WVZ00342.1"/>
    </source>
</evidence>
<dbReference type="EMBL" id="CP144693">
    <property type="protein sequence ID" value="WVZ00342.1"/>
    <property type="molecule type" value="Genomic_DNA"/>
</dbReference>
<organism evidence="1 2">
    <name type="scientific">Vigna mungo</name>
    <name type="common">Black gram</name>
    <name type="synonym">Phaseolus mungo</name>
    <dbReference type="NCBI Taxonomy" id="3915"/>
    <lineage>
        <taxon>Eukaryota</taxon>
        <taxon>Viridiplantae</taxon>
        <taxon>Streptophyta</taxon>
        <taxon>Embryophyta</taxon>
        <taxon>Tracheophyta</taxon>
        <taxon>Spermatophyta</taxon>
        <taxon>Magnoliopsida</taxon>
        <taxon>eudicotyledons</taxon>
        <taxon>Gunneridae</taxon>
        <taxon>Pentapetalae</taxon>
        <taxon>rosids</taxon>
        <taxon>fabids</taxon>
        <taxon>Fabales</taxon>
        <taxon>Fabaceae</taxon>
        <taxon>Papilionoideae</taxon>
        <taxon>50 kb inversion clade</taxon>
        <taxon>NPAAA clade</taxon>
        <taxon>indigoferoid/millettioid clade</taxon>
        <taxon>Phaseoleae</taxon>
        <taxon>Vigna</taxon>
    </lineage>
</organism>
<keyword evidence="2" id="KW-1185">Reference proteome</keyword>
<feature type="non-terminal residue" evidence="1">
    <location>
        <position position="1"/>
    </location>
</feature>
<proteinExistence type="predicted"/>
<name>A0AAQ3N098_VIGMU</name>
<evidence type="ECO:0000313" key="2">
    <source>
        <dbReference type="Proteomes" id="UP001374535"/>
    </source>
</evidence>
<sequence>LVLSINDFHSSSLIFTTSNIMKNRSKIDCGIGHTIKIRRIMETRFHILESLTRYIWDTFPRYTLQNQWFHSSKTVSNIPKSGCRACNQCITQTQQIYFTPCLYVVHVIT</sequence>